<sequence>MSARLTLVELRKATDTRAGVWLLVTIGVLAALVVGLQLGFADVKTWNSVVANAQQPVSVLTPLLGLLLVTGEWSQRTALTTFVLVPARERIVAAKLAAAGLLSLATTAVGFAVAFAGLASGGDWSFSGAVVVQLTLVNWLTMMFGTSFGLLLWQSAPAIVVYYVVPFAWTFVGRIVPGLDSVSPWLDIGQSRAPLAEPGVTGREWAQLLTSSLLWIALPAVLGTLRIRRADLG</sequence>
<dbReference type="EMBL" id="FRCS01000010">
    <property type="protein sequence ID" value="SHN44328.1"/>
    <property type="molecule type" value="Genomic_DNA"/>
</dbReference>
<feature type="transmembrane region" description="Helical" evidence="1">
    <location>
        <begin position="53"/>
        <end position="71"/>
    </location>
</feature>
<feature type="transmembrane region" description="Helical" evidence="1">
    <location>
        <begin position="205"/>
        <end position="225"/>
    </location>
</feature>
<organism evidence="2 3">
    <name type="scientific">Cryptosporangium aurantiacum</name>
    <dbReference type="NCBI Taxonomy" id="134849"/>
    <lineage>
        <taxon>Bacteria</taxon>
        <taxon>Bacillati</taxon>
        <taxon>Actinomycetota</taxon>
        <taxon>Actinomycetes</taxon>
        <taxon>Cryptosporangiales</taxon>
        <taxon>Cryptosporangiaceae</taxon>
        <taxon>Cryptosporangium</taxon>
    </lineage>
</organism>
<keyword evidence="1" id="KW-1133">Transmembrane helix</keyword>
<proteinExistence type="predicted"/>
<evidence type="ECO:0000313" key="3">
    <source>
        <dbReference type="Proteomes" id="UP000184440"/>
    </source>
</evidence>
<dbReference type="Proteomes" id="UP000184440">
    <property type="component" value="Unassembled WGS sequence"/>
</dbReference>
<reference evidence="2 3" key="1">
    <citation type="submission" date="2016-11" db="EMBL/GenBank/DDBJ databases">
        <authorList>
            <person name="Jaros S."/>
            <person name="Januszkiewicz K."/>
            <person name="Wedrychowicz H."/>
        </authorList>
    </citation>
    <scope>NUCLEOTIDE SEQUENCE [LARGE SCALE GENOMIC DNA]</scope>
    <source>
        <strain evidence="2 3">DSM 46144</strain>
    </source>
</reference>
<dbReference type="AlphaFoldDB" id="A0A1M7RE91"/>
<keyword evidence="1" id="KW-0472">Membrane</keyword>
<evidence type="ECO:0000313" key="2">
    <source>
        <dbReference type="EMBL" id="SHN44328.1"/>
    </source>
</evidence>
<evidence type="ECO:0008006" key="4">
    <source>
        <dbReference type="Google" id="ProtNLM"/>
    </source>
</evidence>
<dbReference type="OrthoDB" id="3822725at2"/>
<name>A0A1M7RE91_9ACTN</name>
<accession>A0A1M7RE91</accession>
<dbReference type="RefSeq" id="WP_073261260.1">
    <property type="nucleotide sequence ID" value="NZ_FRCS01000010.1"/>
</dbReference>
<protein>
    <recommendedName>
        <fullName evidence="4">ABC-2 family transporter protein</fullName>
    </recommendedName>
</protein>
<feature type="transmembrane region" description="Helical" evidence="1">
    <location>
        <begin position="20"/>
        <end position="41"/>
    </location>
</feature>
<dbReference type="STRING" id="134849.SAMN05443668_110164"/>
<evidence type="ECO:0000256" key="1">
    <source>
        <dbReference type="SAM" id="Phobius"/>
    </source>
</evidence>
<feature type="transmembrane region" description="Helical" evidence="1">
    <location>
        <begin position="130"/>
        <end position="153"/>
    </location>
</feature>
<feature type="transmembrane region" description="Helical" evidence="1">
    <location>
        <begin position="92"/>
        <end position="118"/>
    </location>
</feature>
<gene>
    <name evidence="2" type="ORF">SAMN05443668_110164</name>
</gene>
<keyword evidence="1" id="KW-0812">Transmembrane</keyword>
<feature type="transmembrane region" description="Helical" evidence="1">
    <location>
        <begin position="160"/>
        <end position="177"/>
    </location>
</feature>
<keyword evidence="3" id="KW-1185">Reference proteome</keyword>